<keyword evidence="3" id="KW-1185">Reference proteome</keyword>
<keyword evidence="1" id="KW-1133">Transmembrane helix</keyword>
<evidence type="ECO:0008006" key="4">
    <source>
        <dbReference type="Google" id="ProtNLM"/>
    </source>
</evidence>
<feature type="transmembrane region" description="Helical" evidence="1">
    <location>
        <begin position="35"/>
        <end position="56"/>
    </location>
</feature>
<dbReference type="EMBL" id="JAAAMG010000001">
    <property type="protein sequence ID" value="NDW03227.1"/>
    <property type="molecule type" value="Genomic_DNA"/>
</dbReference>
<gene>
    <name evidence="2" type="ORF">GTK09_02200</name>
</gene>
<proteinExistence type="predicted"/>
<feature type="transmembrane region" description="Helical" evidence="1">
    <location>
        <begin position="167"/>
        <end position="188"/>
    </location>
</feature>
<dbReference type="RefSeq" id="WP_163460821.1">
    <property type="nucleotide sequence ID" value="NZ_JAAAMG010000001.1"/>
</dbReference>
<dbReference type="AlphaFoldDB" id="A0A6N9SVY7"/>
<evidence type="ECO:0000313" key="3">
    <source>
        <dbReference type="Proteomes" id="UP000469011"/>
    </source>
</evidence>
<feature type="transmembrane region" description="Helical" evidence="1">
    <location>
        <begin position="106"/>
        <end position="124"/>
    </location>
</feature>
<name>A0A6N9SVY7_9HYPH</name>
<accession>A0A6N9SVY7</accession>
<dbReference type="Proteomes" id="UP000469011">
    <property type="component" value="Unassembled WGS sequence"/>
</dbReference>
<organism evidence="2 3">
    <name type="scientific">Jiella pacifica</name>
    <dbReference type="NCBI Taxonomy" id="2696469"/>
    <lineage>
        <taxon>Bacteria</taxon>
        <taxon>Pseudomonadati</taxon>
        <taxon>Pseudomonadota</taxon>
        <taxon>Alphaproteobacteria</taxon>
        <taxon>Hyphomicrobiales</taxon>
        <taxon>Aurantimonadaceae</taxon>
        <taxon>Jiella</taxon>
    </lineage>
</organism>
<protein>
    <recommendedName>
        <fullName evidence="4">Yip1 domain-containing protein</fullName>
    </recommendedName>
</protein>
<feature type="transmembrane region" description="Helical" evidence="1">
    <location>
        <begin position="72"/>
        <end position="94"/>
    </location>
</feature>
<keyword evidence="1" id="KW-0812">Transmembrane</keyword>
<evidence type="ECO:0000313" key="2">
    <source>
        <dbReference type="EMBL" id="NDW03227.1"/>
    </source>
</evidence>
<reference evidence="2 3" key="1">
    <citation type="submission" date="2020-01" db="EMBL/GenBank/DDBJ databases">
        <title>Jiella pacifica sp. nov.</title>
        <authorList>
            <person name="Xue Z."/>
            <person name="Zhu S."/>
            <person name="Chen J."/>
            <person name="Yang J."/>
        </authorList>
    </citation>
    <scope>NUCLEOTIDE SEQUENCE [LARGE SCALE GENOMIC DNA]</scope>
    <source>
        <strain evidence="2 3">40Bstr34</strain>
    </source>
</reference>
<comment type="caution">
    <text evidence="2">The sequence shown here is derived from an EMBL/GenBank/DDBJ whole genome shotgun (WGS) entry which is preliminary data.</text>
</comment>
<sequence>MPTLDDVVRFFNGAFLLMAGKADGLKRLDLSADGFWQSFAAVIVALPPLALSWLAYELGGGHGPLQEERSGIVIYGAHAFADVVAWLLPVLILMLAAKRIGYSKKIVPLVVATNWGGALLAWAVSPYWLIVILFGAGEVTAFAGLLVTLATVTLTMRLIYFALAKDFAAAVAITVMMIIASLMSYGAVMDVTGVPLV</sequence>
<evidence type="ECO:0000256" key="1">
    <source>
        <dbReference type="SAM" id="Phobius"/>
    </source>
</evidence>
<keyword evidence="1" id="KW-0472">Membrane</keyword>
<feature type="transmembrane region" description="Helical" evidence="1">
    <location>
        <begin position="130"/>
        <end position="155"/>
    </location>
</feature>